<dbReference type="CDD" id="cd17710">
    <property type="entry name" value="BRCT_PAXIP1_rpt2"/>
    <property type="match status" value="1"/>
</dbReference>
<dbReference type="EMBL" id="KZ308992">
    <property type="protein sequence ID" value="KAG8236104.1"/>
    <property type="molecule type" value="Genomic_DNA"/>
</dbReference>
<keyword evidence="1" id="KW-0677">Repeat</keyword>
<evidence type="ECO:0000256" key="1">
    <source>
        <dbReference type="ARBA" id="ARBA00022737"/>
    </source>
</evidence>
<feature type="domain" description="BRCT" evidence="3">
    <location>
        <begin position="94"/>
        <end position="191"/>
    </location>
</feature>
<feature type="compositionally biased region" description="Low complexity" evidence="2">
    <location>
        <begin position="344"/>
        <end position="358"/>
    </location>
</feature>
<evidence type="ECO:0000313" key="5">
    <source>
        <dbReference type="Proteomes" id="UP000792457"/>
    </source>
</evidence>
<feature type="region of interest" description="Disordered" evidence="2">
    <location>
        <begin position="405"/>
        <end position="428"/>
    </location>
</feature>
<sequence length="451" mass="49618">MGDLSKELSELKVDSLIFKDVKYYISGKVHDKDGGGKRMTYMSDFVTHCITGKDAVENDVSQAEDLYEVPAVTQYWVLLSAKCKKLLPTKGFVHSGGLFSGIKACLSQLSKSDNLKVWAMISFRGGVACDVLDSSCTHLVTTKPMGNKYRVAVHHQQQHRDEEDEDSEGQRGKNGVKIVTPDWVTDSLRTGGRCQETLYHPRLLILPRPVPVPTSHVASLAKQDSQLNSPSSNLQSSLLLPLSSSSPSSTSLSQITGFAPVGSERNPSPHTGNAPNTALVYSSPSSTSNTSSSFPASTSSPAMSPSTQANRPHAISQQQSPLSTKQALEELKQRMPWNKPPTSQQQMQPLQQLQSQQQQQQQNQMQQQMLRQQQLLQQQQQQNFQVLQQRVAAARGMQIRGAIQQQHGISPTGVASSPGGQGVPRMIQGQQRVIQGVMQPQLQQQQQYQRL</sequence>
<proteinExistence type="predicted"/>
<feature type="compositionally biased region" description="Low complexity" evidence="2">
    <location>
        <begin position="282"/>
        <end position="307"/>
    </location>
</feature>
<dbReference type="CDD" id="cd17714">
    <property type="entry name" value="BRCT_PAXIP1_rpt1"/>
    <property type="match status" value="1"/>
</dbReference>
<comment type="caution">
    <text evidence="4">The sequence shown here is derived from an EMBL/GenBank/DDBJ whole genome shotgun (WGS) entry which is preliminary data.</text>
</comment>
<gene>
    <name evidence="4" type="ORF">J437_LFUL000466</name>
</gene>
<evidence type="ECO:0000256" key="2">
    <source>
        <dbReference type="SAM" id="MobiDB-lite"/>
    </source>
</evidence>
<feature type="domain" description="BRCT" evidence="3">
    <location>
        <begin position="35"/>
        <end position="94"/>
    </location>
</feature>
<accession>A0A8K0PA16</accession>
<feature type="compositionally biased region" description="Low complexity" evidence="2">
    <location>
        <begin position="225"/>
        <end position="254"/>
    </location>
</feature>
<dbReference type="OrthoDB" id="342264at2759"/>
<dbReference type="PANTHER" id="PTHR13561:SF20">
    <property type="entry name" value="DNA TOPOISOMERASE 2-BINDING PROTEIN 1"/>
    <property type="match status" value="1"/>
</dbReference>
<dbReference type="InterPro" id="IPR001357">
    <property type="entry name" value="BRCT_dom"/>
</dbReference>
<reference evidence="4" key="2">
    <citation type="submission" date="2017-10" db="EMBL/GenBank/DDBJ databases">
        <title>Ladona fulva Genome sequencing and assembly.</title>
        <authorList>
            <person name="Murali S."/>
            <person name="Richards S."/>
            <person name="Bandaranaike D."/>
            <person name="Bellair M."/>
            <person name="Blankenburg K."/>
            <person name="Chao H."/>
            <person name="Dinh H."/>
            <person name="Doddapaneni H."/>
            <person name="Dugan-Rocha S."/>
            <person name="Elkadiri S."/>
            <person name="Gnanaolivu R."/>
            <person name="Hernandez B."/>
            <person name="Skinner E."/>
            <person name="Javaid M."/>
            <person name="Lee S."/>
            <person name="Li M."/>
            <person name="Ming W."/>
            <person name="Munidasa M."/>
            <person name="Muniz J."/>
            <person name="Nguyen L."/>
            <person name="Hughes D."/>
            <person name="Osuji N."/>
            <person name="Pu L.-L."/>
            <person name="Puazo M."/>
            <person name="Qu C."/>
            <person name="Quiroz J."/>
            <person name="Raj R."/>
            <person name="Weissenberger G."/>
            <person name="Xin Y."/>
            <person name="Zou X."/>
            <person name="Han Y."/>
            <person name="Worley K."/>
            <person name="Muzny D."/>
            <person name="Gibbs R."/>
        </authorList>
    </citation>
    <scope>NUCLEOTIDE SEQUENCE</scope>
    <source>
        <strain evidence="4">Sampled in the wild</strain>
    </source>
</reference>
<reference evidence="4" key="1">
    <citation type="submission" date="2013-04" db="EMBL/GenBank/DDBJ databases">
        <authorList>
            <person name="Qu J."/>
            <person name="Murali S.C."/>
            <person name="Bandaranaike D."/>
            <person name="Bellair M."/>
            <person name="Blankenburg K."/>
            <person name="Chao H."/>
            <person name="Dinh H."/>
            <person name="Doddapaneni H."/>
            <person name="Downs B."/>
            <person name="Dugan-Rocha S."/>
            <person name="Elkadiri S."/>
            <person name="Gnanaolivu R.D."/>
            <person name="Hernandez B."/>
            <person name="Javaid M."/>
            <person name="Jayaseelan J.C."/>
            <person name="Lee S."/>
            <person name="Li M."/>
            <person name="Ming W."/>
            <person name="Munidasa M."/>
            <person name="Muniz J."/>
            <person name="Nguyen L."/>
            <person name="Ongeri F."/>
            <person name="Osuji N."/>
            <person name="Pu L.-L."/>
            <person name="Puazo M."/>
            <person name="Qu C."/>
            <person name="Quiroz J."/>
            <person name="Raj R."/>
            <person name="Weissenberger G."/>
            <person name="Xin Y."/>
            <person name="Zou X."/>
            <person name="Han Y."/>
            <person name="Richards S."/>
            <person name="Worley K."/>
            <person name="Muzny D."/>
            <person name="Gibbs R."/>
        </authorList>
    </citation>
    <scope>NUCLEOTIDE SEQUENCE</scope>
    <source>
        <strain evidence="4">Sampled in the wild</strain>
    </source>
</reference>
<dbReference type="SUPFAM" id="SSF52113">
    <property type="entry name" value="BRCT domain"/>
    <property type="match status" value="2"/>
</dbReference>
<evidence type="ECO:0000259" key="3">
    <source>
        <dbReference type="PROSITE" id="PS50172"/>
    </source>
</evidence>
<name>A0A8K0PA16_LADFU</name>
<feature type="region of interest" description="Disordered" evidence="2">
    <location>
        <begin position="336"/>
        <end position="358"/>
    </location>
</feature>
<evidence type="ECO:0000313" key="4">
    <source>
        <dbReference type="EMBL" id="KAG8236104.1"/>
    </source>
</evidence>
<dbReference type="Proteomes" id="UP000792457">
    <property type="component" value="Unassembled WGS sequence"/>
</dbReference>
<dbReference type="AlphaFoldDB" id="A0A8K0PA16"/>
<dbReference type="GO" id="GO:0007095">
    <property type="term" value="P:mitotic G2 DNA damage checkpoint signaling"/>
    <property type="evidence" value="ECO:0007669"/>
    <property type="project" value="TreeGrafter"/>
</dbReference>
<feature type="compositionally biased region" description="Polar residues" evidence="2">
    <location>
        <begin position="265"/>
        <end position="280"/>
    </location>
</feature>
<dbReference type="GO" id="GO:0006270">
    <property type="term" value="P:DNA replication initiation"/>
    <property type="evidence" value="ECO:0007669"/>
    <property type="project" value="TreeGrafter"/>
</dbReference>
<dbReference type="Pfam" id="PF12738">
    <property type="entry name" value="PTCB-BRCT"/>
    <property type="match status" value="1"/>
</dbReference>
<dbReference type="InterPro" id="IPR036420">
    <property type="entry name" value="BRCT_dom_sf"/>
</dbReference>
<feature type="region of interest" description="Disordered" evidence="2">
    <location>
        <begin position="221"/>
        <end position="323"/>
    </location>
</feature>
<feature type="region of interest" description="Disordered" evidence="2">
    <location>
        <begin position="152"/>
        <end position="178"/>
    </location>
</feature>
<feature type="compositionally biased region" description="Polar residues" evidence="2">
    <location>
        <begin position="405"/>
        <end position="415"/>
    </location>
</feature>
<dbReference type="PROSITE" id="PS50172">
    <property type="entry name" value="BRCT"/>
    <property type="match status" value="2"/>
</dbReference>
<organism evidence="4 5">
    <name type="scientific">Ladona fulva</name>
    <name type="common">Scarce chaser dragonfly</name>
    <name type="synonym">Libellula fulva</name>
    <dbReference type="NCBI Taxonomy" id="123851"/>
    <lineage>
        <taxon>Eukaryota</taxon>
        <taxon>Metazoa</taxon>
        <taxon>Ecdysozoa</taxon>
        <taxon>Arthropoda</taxon>
        <taxon>Hexapoda</taxon>
        <taxon>Insecta</taxon>
        <taxon>Pterygota</taxon>
        <taxon>Palaeoptera</taxon>
        <taxon>Odonata</taxon>
        <taxon>Epiprocta</taxon>
        <taxon>Anisoptera</taxon>
        <taxon>Libelluloidea</taxon>
        <taxon>Libellulidae</taxon>
        <taxon>Ladona</taxon>
    </lineage>
</organism>
<protein>
    <recommendedName>
        <fullName evidence="3">BRCT domain-containing protein</fullName>
    </recommendedName>
</protein>
<keyword evidence="5" id="KW-1185">Reference proteome</keyword>
<dbReference type="Gene3D" id="3.40.50.10190">
    <property type="entry name" value="BRCT domain"/>
    <property type="match status" value="2"/>
</dbReference>
<dbReference type="SMART" id="SM00292">
    <property type="entry name" value="BRCT"/>
    <property type="match status" value="2"/>
</dbReference>
<dbReference type="PANTHER" id="PTHR13561">
    <property type="entry name" value="DNA REPLICATION REGULATOR DPB11-RELATED"/>
    <property type="match status" value="1"/>
</dbReference>
<dbReference type="GO" id="GO:0033314">
    <property type="term" value="P:mitotic DNA replication checkpoint signaling"/>
    <property type="evidence" value="ECO:0007669"/>
    <property type="project" value="TreeGrafter"/>
</dbReference>